<evidence type="ECO:0000313" key="1">
    <source>
        <dbReference type="EMBL" id="KAK7021389.1"/>
    </source>
</evidence>
<dbReference type="AlphaFoldDB" id="A0AAW0B6S9"/>
<sequence length="211" mass="23822">MKYVARCKVVTDIGPHASYILGTITAPSLQSFTIETAGYSRFEPMPAVGSSLLSGIKGFFEHSKFRLRRFSLCGVLCSTQDLLHILEIMSELRELVLHEVPPLGLSEVYDHCPNELVTTELIKSLTIDLNGDVLLPQLQNLELRILQGWEHDVFERMLESRCGHGLTSVYVAGARRTPLEREDFLVDIEKLGKIDLAVRVPKILEYEVIER</sequence>
<protein>
    <submittedName>
        <fullName evidence="1">Uncharacterized protein</fullName>
    </submittedName>
</protein>
<comment type="caution">
    <text evidence="1">The sequence shown here is derived from an EMBL/GenBank/DDBJ whole genome shotgun (WGS) entry which is preliminary data.</text>
</comment>
<accession>A0AAW0B6S9</accession>
<proteinExistence type="predicted"/>
<dbReference type="EMBL" id="JAYKXP010000170">
    <property type="protein sequence ID" value="KAK7021389.1"/>
    <property type="molecule type" value="Genomic_DNA"/>
</dbReference>
<gene>
    <name evidence="1" type="ORF">VNI00_017381</name>
</gene>
<reference evidence="1 2" key="1">
    <citation type="submission" date="2024-01" db="EMBL/GenBank/DDBJ databases">
        <title>A draft genome for a cacao thread blight-causing isolate of Paramarasmius palmivorus.</title>
        <authorList>
            <person name="Baruah I.K."/>
            <person name="Bukari Y."/>
            <person name="Amoako-Attah I."/>
            <person name="Meinhardt L.W."/>
            <person name="Bailey B.A."/>
            <person name="Cohen S.P."/>
        </authorList>
    </citation>
    <scope>NUCLEOTIDE SEQUENCE [LARGE SCALE GENOMIC DNA]</scope>
    <source>
        <strain evidence="1 2">GH-12</strain>
    </source>
</reference>
<name>A0AAW0B6S9_9AGAR</name>
<organism evidence="1 2">
    <name type="scientific">Paramarasmius palmivorus</name>
    <dbReference type="NCBI Taxonomy" id="297713"/>
    <lineage>
        <taxon>Eukaryota</taxon>
        <taxon>Fungi</taxon>
        <taxon>Dikarya</taxon>
        <taxon>Basidiomycota</taxon>
        <taxon>Agaricomycotina</taxon>
        <taxon>Agaricomycetes</taxon>
        <taxon>Agaricomycetidae</taxon>
        <taxon>Agaricales</taxon>
        <taxon>Marasmiineae</taxon>
        <taxon>Marasmiaceae</taxon>
        <taxon>Paramarasmius</taxon>
    </lineage>
</organism>
<dbReference type="Proteomes" id="UP001383192">
    <property type="component" value="Unassembled WGS sequence"/>
</dbReference>
<evidence type="ECO:0000313" key="2">
    <source>
        <dbReference type="Proteomes" id="UP001383192"/>
    </source>
</evidence>
<keyword evidence="2" id="KW-1185">Reference proteome</keyword>